<dbReference type="SUPFAM" id="SSF52172">
    <property type="entry name" value="CheY-like"/>
    <property type="match status" value="1"/>
</dbReference>
<dbReference type="AlphaFoldDB" id="A0A0K1RAZ6"/>
<gene>
    <name evidence="4" type="ORF">AK829_04765</name>
</gene>
<keyword evidence="1" id="KW-0238">DNA-binding</keyword>
<dbReference type="GO" id="GO:0006355">
    <property type="term" value="P:regulation of DNA-templated transcription"/>
    <property type="evidence" value="ECO:0007669"/>
    <property type="project" value="InterPro"/>
</dbReference>
<feature type="modified residue" description="4-aspartylphosphate" evidence="2">
    <location>
        <position position="58"/>
    </location>
</feature>
<dbReference type="Pfam" id="PF00072">
    <property type="entry name" value="Response_reg"/>
    <property type="match status" value="1"/>
</dbReference>
<dbReference type="EMBL" id="CP012342">
    <property type="protein sequence ID" value="AKV58595.1"/>
    <property type="molecule type" value="Genomic_DNA"/>
</dbReference>
<sequence length="222" mass="24265">MSEREIRILLADDDQIIRDGLTNLLNAQEGLRVVATVVNGAQVFDQLALHRVDVALLDVDMPVMSGIEAARRISHEQPGITIIMLTAFEHEESLGQAIGAGVRGFLTKDIPAPELAQLIRNAYGGQQVMAPRPTEILTASYAETHENREKYADFINAVNTLPDHLRPTFRLLLKAFANKNIARQTGLTDATVRSYVSDILTHTGCATRGELAITAVKAGIQE</sequence>
<evidence type="ECO:0000259" key="3">
    <source>
        <dbReference type="PROSITE" id="PS50110"/>
    </source>
</evidence>
<dbReference type="Gene3D" id="3.40.50.2300">
    <property type="match status" value="1"/>
</dbReference>
<dbReference type="PATRIC" id="fig|156976.3.peg.946"/>
<evidence type="ECO:0000256" key="2">
    <source>
        <dbReference type="PROSITE-ProRule" id="PRU00169"/>
    </source>
</evidence>
<dbReference type="InterPro" id="IPR011006">
    <property type="entry name" value="CheY-like_superfamily"/>
</dbReference>
<keyword evidence="5" id="KW-1185">Reference proteome</keyword>
<dbReference type="SUPFAM" id="SSF46894">
    <property type="entry name" value="C-terminal effector domain of the bipartite response regulators"/>
    <property type="match status" value="1"/>
</dbReference>
<dbReference type="PANTHER" id="PTHR43214:SF42">
    <property type="entry name" value="TRANSCRIPTIONAL REGULATORY PROTEIN DESR"/>
    <property type="match status" value="1"/>
</dbReference>
<dbReference type="GO" id="GO:0003677">
    <property type="term" value="F:DNA binding"/>
    <property type="evidence" value="ECO:0007669"/>
    <property type="project" value="UniProtKB-KW"/>
</dbReference>
<feature type="domain" description="Response regulatory" evidence="3">
    <location>
        <begin position="7"/>
        <end position="123"/>
    </location>
</feature>
<proteinExistence type="predicted"/>
<keyword evidence="2" id="KW-0597">Phosphoprotein</keyword>
<dbReference type="KEGG" id="crie:AK829_04765"/>
<evidence type="ECO:0000313" key="4">
    <source>
        <dbReference type="EMBL" id="AKV58595.1"/>
    </source>
</evidence>
<organism evidence="4 5">
    <name type="scientific">Corynebacterium riegelii</name>
    <dbReference type="NCBI Taxonomy" id="156976"/>
    <lineage>
        <taxon>Bacteria</taxon>
        <taxon>Bacillati</taxon>
        <taxon>Actinomycetota</taxon>
        <taxon>Actinomycetes</taxon>
        <taxon>Mycobacteriales</taxon>
        <taxon>Corynebacteriaceae</taxon>
        <taxon>Corynebacterium</taxon>
    </lineage>
</organism>
<evidence type="ECO:0000313" key="5">
    <source>
        <dbReference type="Proteomes" id="UP000060016"/>
    </source>
</evidence>
<dbReference type="InterPro" id="IPR016032">
    <property type="entry name" value="Sig_transdc_resp-reg_C-effctor"/>
</dbReference>
<name>A0A0K1RAZ6_9CORY</name>
<dbReference type="SMART" id="SM00448">
    <property type="entry name" value="REC"/>
    <property type="match status" value="1"/>
</dbReference>
<dbReference type="CDD" id="cd17535">
    <property type="entry name" value="REC_NarL-like"/>
    <property type="match status" value="1"/>
</dbReference>
<reference evidence="4 5" key="1">
    <citation type="submission" date="2015-08" db="EMBL/GenBank/DDBJ databases">
        <authorList>
            <person name="Babu N.S."/>
            <person name="Beckwith C.J."/>
            <person name="Beseler K.G."/>
            <person name="Brison A."/>
            <person name="Carone J.V."/>
            <person name="Caskin T.P."/>
            <person name="Diamond M."/>
            <person name="Durham M.E."/>
            <person name="Foxe J.M."/>
            <person name="Go M."/>
            <person name="Henderson B.A."/>
            <person name="Jones I.B."/>
            <person name="McGettigan J.A."/>
            <person name="Micheletti S.J."/>
            <person name="Nasrallah M.E."/>
            <person name="Ortiz D."/>
            <person name="Piller C.R."/>
            <person name="Privatt S.R."/>
            <person name="Schneider S.L."/>
            <person name="Sharp S."/>
            <person name="Smith T.C."/>
            <person name="Stanton J.D."/>
            <person name="Ullery H.E."/>
            <person name="Wilson R.J."/>
            <person name="Serrano M.G."/>
            <person name="Buck G."/>
            <person name="Lee V."/>
            <person name="Wang Y."/>
            <person name="Carvalho R."/>
            <person name="Voegtly L."/>
            <person name="Shi R."/>
            <person name="Duckworth R."/>
            <person name="Johnson A."/>
            <person name="Loviza R."/>
            <person name="Walstead R."/>
            <person name="Shah Z."/>
            <person name="Kiflezghi M."/>
            <person name="Wade K."/>
            <person name="Ball S.L."/>
            <person name="Bradley K.W."/>
            <person name="Asai D.J."/>
            <person name="Bowman C.A."/>
            <person name="Russell D.A."/>
            <person name="Pope W.H."/>
            <person name="Jacobs-Sera D."/>
            <person name="Hendrix R.W."/>
            <person name="Hatfull G.F."/>
        </authorList>
    </citation>
    <scope>NUCLEOTIDE SEQUENCE [LARGE SCALE GENOMIC DNA]</scope>
    <source>
        <strain evidence="4 5">PUDD_83A45</strain>
    </source>
</reference>
<dbReference type="GO" id="GO:0000160">
    <property type="term" value="P:phosphorelay signal transduction system"/>
    <property type="evidence" value="ECO:0007669"/>
    <property type="project" value="InterPro"/>
</dbReference>
<dbReference type="InterPro" id="IPR001789">
    <property type="entry name" value="Sig_transdc_resp-reg_receiver"/>
</dbReference>
<dbReference type="InterPro" id="IPR058245">
    <property type="entry name" value="NreC/VraR/RcsB-like_REC"/>
</dbReference>
<dbReference type="PANTHER" id="PTHR43214">
    <property type="entry name" value="TWO-COMPONENT RESPONSE REGULATOR"/>
    <property type="match status" value="1"/>
</dbReference>
<accession>A0A0K1RAZ6</accession>
<dbReference type="InterPro" id="IPR039420">
    <property type="entry name" value="WalR-like"/>
</dbReference>
<protein>
    <submittedName>
        <fullName evidence="4">Transcriptional regulator</fullName>
    </submittedName>
</protein>
<dbReference type="Proteomes" id="UP000060016">
    <property type="component" value="Chromosome"/>
</dbReference>
<dbReference type="STRING" id="156976.AK829_04765"/>
<evidence type="ECO:0000256" key="1">
    <source>
        <dbReference type="ARBA" id="ARBA00023125"/>
    </source>
</evidence>
<dbReference type="RefSeq" id="WP_052204722.1">
    <property type="nucleotide sequence ID" value="NZ_CAMYAJ010000041.1"/>
</dbReference>
<dbReference type="PROSITE" id="PS50110">
    <property type="entry name" value="RESPONSE_REGULATORY"/>
    <property type="match status" value="1"/>
</dbReference>